<dbReference type="InterPro" id="IPR049503">
    <property type="entry name" value="AbiJ_NTD4"/>
</dbReference>
<feature type="domain" description="HEPN AbiJ-N-terminal" evidence="1">
    <location>
        <begin position="4"/>
        <end position="149"/>
    </location>
</feature>
<sequence length="279" mass="31844">MNEKFSKRHGYQQAHETEIIVRQDAPHELRGIVVQLAYDCGFQPKSLRSLVCRILRKRSDSNNWSEYPNMDDEVHDLVDGCDWYRVYDIIEDISGAMRETPYSYEPQKFENEINDYFLENGIGWKLSNGKVKMRGPEVFEGIIDTAEWQLEAKNFSNARNELHEARRDLSRRPAPDITGGIQHSMAALECVAREACGDAKATLGDIMKRYPDIVPRPLDEAIAKAWGYASENARHIREGREPTFEEAELAVGMVAALATYLGENMGYNYALRHDKPKAA</sequence>
<dbReference type="Pfam" id="PF18863">
    <property type="entry name" value="AbiJ_NTD4"/>
    <property type="match status" value="1"/>
</dbReference>
<name>A0A8X8G9N2_ACIFI</name>
<organism evidence="2 3">
    <name type="scientific">Acidithiobacillus ferridurans</name>
    <dbReference type="NCBI Taxonomy" id="1232575"/>
    <lineage>
        <taxon>Bacteria</taxon>
        <taxon>Pseudomonadati</taxon>
        <taxon>Pseudomonadota</taxon>
        <taxon>Acidithiobacillia</taxon>
        <taxon>Acidithiobacillales</taxon>
        <taxon>Acidithiobacillaceae</taxon>
        <taxon>Acidithiobacillus</taxon>
    </lineage>
</organism>
<dbReference type="Proteomes" id="UP000887300">
    <property type="component" value="Unassembled WGS sequence"/>
</dbReference>
<protein>
    <recommendedName>
        <fullName evidence="1">HEPN AbiJ-N-terminal domain-containing protein</fullName>
    </recommendedName>
</protein>
<evidence type="ECO:0000259" key="1">
    <source>
        <dbReference type="Pfam" id="PF18863"/>
    </source>
</evidence>
<reference evidence="2" key="1">
    <citation type="journal article" date="2021" name="ISME J.">
        <title>Genomic evolution of the class Acidithiobacillia: deep-branching Proteobacteria living in extreme acidic conditions.</title>
        <authorList>
            <person name="Moya-Beltran A."/>
            <person name="Beard S."/>
            <person name="Rojas-Villalobos C."/>
            <person name="Issotta F."/>
            <person name="Gallardo Y."/>
            <person name="Ulloa R."/>
            <person name="Giaveno A."/>
            <person name="Degli Esposti M."/>
            <person name="Johnson D.B."/>
            <person name="Quatrini R."/>
        </authorList>
    </citation>
    <scope>NUCLEOTIDE SEQUENCE</scope>
    <source>
        <strain evidence="2">DSM 583</strain>
    </source>
</reference>
<evidence type="ECO:0000313" key="3">
    <source>
        <dbReference type="Proteomes" id="UP000887300"/>
    </source>
</evidence>
<proteinExistence type="predicted"/>
<gene>
    <name evidence="2" type="ORF">HF568_03980</name>
</gene>
<accession>A0A8X8G9N2</accession>
<dbReference type="AlphaFoldDB" id="A0A8X8G9N2"/>
<dbReference type="RefSeq" id="WP_126605537.1">
    <property type="nucleotide sequence ID" value="NZ_AP018795.1"/>
</dbReference>
<comment type="caution">
    <text evidence="2">The sequence shown here is derived from an EMBL/GenBank/DDBJ whole genome shotgun (WGS) entry which is preliminary data.</text>
</comment>
<evidence type="ECO:0000313" key="2">
    <source>
        <dbReference type="EMBL" id="MBU2722404.1"/>
    </source>
</evidence>
<dbReference type="EMBL" id="JABBHS010000116">
    <property type="protein sequence ID" value="MBU2722404.1"/>
    <property type="molecule type" value="Genomic_DNA"/>
</dbReference>